<dbReference type="InterPro" id="IPR026906">
    <property type="entry name" value="LRR_5"/>
</dbReference>
<dbReference type="EMBL" id="BRYB01001174">
    <property type="protein sequence ID" value="GMI19690.1"/>
    <property type="molecule type" value="Genomic_DNA"/>
</dbReference>
<sequence>MEPPRDSTTAPENMEPTVPRAPSSFVHLKDCHDLIWVEGGAEGGAPPELYEPFSGAVSYDKGIYDGCLLSGGRRCRDCTARSSISCDLSSVLYIGDKAFGKCTALSDASGCNLENVTVIGVCAFQSCTSLGAIPAFPKVRAIPSCAFLDCTSLVDLGEFPKVTFIGASAFRRCTALRVLNGDFGRLRTLGASAFSGCGSLETVACSFAKLQVVGERAFANCHKLAGESVHMDELREVGVEGFKNCHALASVSMGAVTKLSLGAFSGCAALASVEMDELQEIGERAFGGCEALRSVRMRSLLRIGERAFIGCAALRTVECNFSPVAHIGDMAFSGCGLLRYIACDIARATICTNTFRGCNALLPADLARHNAQDAGQLRRVVAHLRLKLGRPRRRLALLACIARAHEEKKGGREEQLHPLLKRIAFDMLPEIVREHLVPFLVG</sequence>
<dbReference type="Pfam" id="PF13306">
    <property type="entry name" value="LRR_5"/>
    <property type="match status" value="2"/>
</dbReference>
<organism evidence="2 3">
    <name type="scientific">Tetraparma gracilis</name>
    <dbReference type="NCBI Taxonomy" id="2962635"/>
    <lineage>
        <taxon>Eukaryota</taxon>
        <taxon>Sar</taxon>
        <taxon>Stramenopiles</taxon>
        <taxon>Ochrophyta</taxon>
        <taxon>Bolidophyceae</taxon>
        <taxon>Parmales</taxon>
        <taxon>Triparmaceae</taxon>
        <taxon>Tetraparma</taxon>
    </lineage>
</organism>
<dbReference type="InterPro" id="IPR032675">
    <property type="entry name" value="LRR_dom_sf"/>
</dbReference>
<gene>
    <name evidence="2" type="ORF">TeGR_g643</name>
</gene>
<evidence type="ECO:0000256" key="1">
    <source>
        <dbReference type="SAM" id="MobiDB-lite"/>
    </source>
</evidence>
<dbReference type="InterPro" id="IPR053139">
    <property type="entry name" value="Surface_bspA-like"/>
</dbReference>
<protein>
    <submittedName>
        <fullName evidence="2">Uncharacterized protein</fullName>
    </submittedName>
</protein>
<dbReference type="Gene3D" id="3.80.10.10">
    <property type="entry name" value="Ribonuclease Inhibitor"/>
    <property type="match status" value="2"/>
</dbReference>
<reference evidence="2 3" key="1">
    <citation type="journal article" date="2023" name="Commun. Biol.">
        <title>Genome analysis of Parmales, the sister group of diatoms, reveals the evolutionary specialization of diatoms from phago-mixotrophs to photoautotrophs.</title>
        <authorList>
            <person name="Ban H."/>
            <person name="Sato S."/>
            <person name="Yoshikawa S."/>
            <person name="Yamada K."/>
            <person name="Nakamura Y."/>
            <person name="Ichinomiya M."/>
            <person name="Sato N."/>
            <person name="Blanc-Mathieu R."/>
            <person name="Endo H."/>
            <person name="Kuwata A."/>
            <person name="Ogata H."/>
        </authorList>
    </citation>
    <scope>NUCLEOTIDE SEQUENCE [LARGE SCALE GENOMIC DNA]</scope>
</reference>
<dbReference type="Proteomes" id="UP001165060">
    <property type="component" value="Unassembled WGS sequence"/>
</dbReference>
<comment type="caution">
    <text evidence="2">The sequence shown here is derived from an EMBL/GenBank/DDBJ whole genome shotgun (WGS) entry which is preliminary data.</text>
</comment>
<accession>A0ABQ6M5F3</accession>
<proteinExistence type="predicted"/>
<dbReference type="PANTHER" id="PTHR45661">
    <property type="entry name" value="SURFACE ANTIGEN"/>
    <property type="match status" value="1"/>
</dbReference>
<keyword evidence="3" id="KW-1185">Reference proteome</keyword>
<evidence type="ECO:0000313" key="2">
    <source>
        <dbReference type="EMBL" id="GMI19690.1"/>
    </source>
</evidence>
<dbReference type="PANTHER" id="PTHR45661:SF3">
    <property type="entry name" value="IG-LIKE DOMAIN-CONTAINING PROTEIN"/>
    <property type="match status" value="1"/>
</dbReference>
<name>A0ABQ6M5F3_9STRA</name>
<feature type="region of interest" description="Disordered" evidence="1">
    <location>
        <begin position="1"/>
        <end position="21"/>
    </location>
</feature>
<dbReference type="SUPFAM" id="SSF52058">
    <property type="entry name" value="L domain-like"/>
    <property type="match status" value="1"/>
</dbReference>
<feature type="compositionally biased region" description="Polar residues" evidence="1">
    <location>
        <begin position="1"/>
        <end position="11"/>
    </location>
</feature>
<evidence type="ECO:0000313" key="3">
    <source>
        <dbReference type="Proteomes" id="UP001165060"/>
    </source>
</evidence>